<evidence type="ECO:0000256" key="2">
    <source>
        <dbReference type="ARBA" id="ARBA00022603"/>
    </source>
</evidence>
<dbReference type="PROSITE" id="PS51675">
    <property type="entry name" value="SAM_MT_TRM10"/>
    <property type="match status" value="1"/>
</dbReference>
<feature type="compositionally biased region" description="Basic and acidic residues" evidence="6">
    <location>
        <begin position="108"/>
        <end position="128"/>
    </location>
</feature>
<dbReference type="GO" id="GO:0002939">
    <property type="term" value="P:tRNA N1-guanine methylation"/>
    <property type="evidence" value="ECO:0007669"/>
    <property type="project" value="TreeGrafter"/>
</dbReference>
<dbReference type="PANTHER" id="PTHR13563:SF13">
    <property type="entry name" value="TRNA METHYLTRANSFERASE 10 HOMOLOG A"/>
    <property type="match status" value="1"/>
</dbReference>
<dbReference type="CDD" id="cd18089">
    <property type="entry name" value="SPOUT_Trm10-like"/>
    <property type="match status" value="1"/>
</dbReference>
<dbReference type="GO" id="GO:0000049">
    <property type="term" value="F:tRNA binding"/>
    <property type="evidence" value="ECO:0007669"/>
    <property type="project" value="TreeGrafter"/>
</dbReference>
<name>A0A9D4ZFV0_ADICA</name>
<sequence>MKRHVSSYFLKQYTPRVLVLSHWLEALSIMTSSGNEQRENCEELTSDVSSLATSCERPPESENAGDGVSRTTNGNEILHQDEEKPLSKNAQKKLLKMERYKALKMQRKAFEKSKKHEDTERKRKEWESKLSSLSAEEQESALREQKEKRHARQAKSIDRKSRLRQAMENGQNLVIDLEFCDRMKPNELASLVQQVMYSYSANAKAAVPARLSLTGCNGEILDHLKKMSGFENWLLHKEEQSYLEVFKDRKQDLVYLTADSNHVVEKLEDSKIYIIGGLVDRNRWKGLTLEKAKNQGISTAKLPISEHISLTSSAVCI</sequence>
<dbReference type="InterPro" id="IPR007356">
    <property type="entry name" value="tRNA_m1G_MeTrfase_euk"/>
</dbReference>
<dbReference type="AlphaFoldDB" id="A0A9D4ZFV0"/>
<comment type="caution">
    <text evidence="8">The sequence shown here is derived from an EMBL/GenBank/DDBJ whole genome shotgun (WGS) entry which is preliminary data.</text>
</comment>
<proteinExistence type="predicted"/>
<evidence type="ECO:0000256" key="3">
    <source>
        <dbReference type="ARBA" id="ARBA00022679"/>
    </source>
</evidence>
<evidence type="ECO:0000256" key="6">
    <source>
        <dbReference type="SAM" id="MobiDB-lite"/>
    </source>
</evidence>
<dbReference type="Proteomes" id="UP000886520">
    <property type="component" value="Chromosome 12"/>
</dbReference>
<keyword evidence="4" id="KW-0949">S-adenosyl-L-methionine</keyword>
<evidence type="ECO:0000256" key="1">
    <source>
        <dbReference type="ARBA" id="ARBA00012797"/>
    </source>
</evidence>
<keyword evidence="9" id="KW-1185">Reference proteome</keyword>
<dbReference type="EC" id="2.1.1.221" evidence="1"/>
<dbReference type="InterPro" id="IPR038459">
    <property type="entry name" value="MT_TRM10-typ_sf"/>
</dbReference>
<comment type="catalytic activity">
    <reaction evidence="5">
        <text>guanosine(9) in tRNA + S-adenosyl-L-methionine = N(1)-methylguanosine(9) in tRNA + S-adenosyl-L-homocysteine + H(+)</text>
        <dbReference type="Rhea" id="RHEA:43156"/>
        <dbReference type="Rhea" id="RHEA-COMP:10367"/>
        <dbReference type="Rhea" id="RHEA-COMP:10368"/>
        <dbReference type="ChEBI" id="CHEBI:15378"/>
        <dbReference type="ChEBI" id="CHEBI:57856"/>
        <dbReference type="ChEBI" id="CHEBI:59789"/>
        <dbReference type="ChEBI" id="CHEBI:73542"/>
        <dbReference type="ChEBI" id="CHEBI:74269"/>
        <dbReference type="EC" id="2.1.1.221"/>
    </reaction>
</comment>
<feature type="region of interest" description="Disordered" evidence="6">
    <location>
        <begin position="44"/>
        <end position="91"/>
    </location>
</feature>
<organism evidence="8 9">
    <name type="scientific">Adiantum capillus-veneris</name>
    <name type="common">Maidenhair fern</name>
    <dbReference type="NCBI Taxonomy" id="13818"/>
    <lineage>
        <taxon>Eukaryota</taxon>
        <taxon>Viridiplantae</taxon>
        <taxon>Streptophyta</taxon>
        <taxon>Embryophyta</taxon>
        <taxon>Tracheophyta</taxon>
        <taxon>Polypodiopsida</taxon>
        <taxon>Polypodiidae</taxon>
        <taxon>Polypodiales</taxon>
        <taxon>Pteridineae</taxon>
        <taxon>Pteridaceae</taxon>
        <taxon>Vittarioideae</taxon>
        <taxon>Adiantum</taxon>
    </lineage>
</organism>
<keyword evidence="3" id="KW-0808">Transferase</keyword>
<evidence type="ECO:0000256" key="4">
    <source>
        <dbReference type="ARBA" id="ARBA00022691"/>
    </source>
</evidence>
<dbReference type="InterPro" id="IPR028564">
    <property type="entry name" value="MT_TRM10-typ"/>
</dbReference>
<evidence type="ECO:0000313" key="8">
    <source>
        <dbReference type="EMBL" id="KAI5072487.1"/>
    </source>
</evidence>
<gene>
    <name evidence="8" type="ORF">GOP47_0012593</name>
</gene>
<feature type="domain" description="SAM-dependent MTase TRM10-type" evidence="7">
    <location>
        <begin position="159"/>
        <end position="317"/>
    </location>
</feature>
<evidence type="ECO:0000256" key="5">
    <source>
        <dbReference type="ARBA" id="ARBA00048434"/>
    </source>
</evidence>
<dbReference type="PANTHER" id="PTHR13563">
    <property type="entry name" value="TRNA (GUANINE-9-) METHYLTRANSFERASE"/>
    <property type="match status" value="1"/>
</dbReference>
<reference evidence="8" key="1">
    <citation type="submission" date="2021-01" db="EMBL/GenBank/DDBJ databases">
        <title>Adiantum capillus-veneris genome.</title>
        <authorList>
            <person name="Fang Y."/>
            <person name="Liao Q."/>
        </authorList>
    </citation>
    <scope>NUCLEOTIDE SEQUENCE</scope>
    <source>
        <strain evidence="8">H3</strain>
        <tissue evidence="8">Leaf</tissue>
    </source>
</reference>
<dbReference type="Gene3D" id="3.40.1280.30">
    <property type="match status" value="1"/>
</dbReference>
<evidence type="ECO:0000313" key="9">
    <source>
        <dbReference type="Proteomes" id="UP000886520"/>
    </source>
</evidence>
<feature type="region of interest" description="Disordered" evidence="6">
    <location>
        <begin position="106"/>
        <end position="163"/>
    </location>
</feature>
<evidence type="ECO:0000259" key="7">
    <source>
        <dbReference type="PROSITE" id="PS51675"/>
    </source>
</evidence>
<dbReference type="OrthoDB" id="278300at2759"/>
<dbReference type="GO" id="GO:0005634">
    <property type="term" value="C:nucleus"/>
    <property type="evidence" value="ECO:0007669"/>
    <property type="project" value="TreeGrafter"/>
</dbReference>
<dbReference type="EMBL" id="JABFUD020000012">
    <property type="protein sequence ID" value="KAI5072487.1"/>
    <property type="molecule type" value="Genomic_DNA"/>
</dbReference>
<accession>A0A9D4ZFV0</accession>
<keyword evidence="2" id="KW-0489">Methyltransferase</keyword>
<dbReference type="GO" id="GO:0052905">
    <property type="term" value="F:tRNA (guanosine(9)-N1)-methyltransferase activity"/>
    <property type="evidence" value="ECO:0007669"/>
    <property type="project" value="UniProtKB-EC"/>
</dbReference>
<protein>
    <recommendedName>
        <fullName evidence="1">tRNA (guanine(9)-N(1))-methyltransferase</fullName>
        <ecNumber evidence="1">2.1.1.221</ecNumber>
    </recommendedName>
</protein>